<keyword evidence="1" id="KW-0812">Transmembrane</keyword>
<dbReference type="EMBL" id="BOMF01000107">
    <property type="protein sequence ID" value="GID48637.1"/>
    <property type="molecule type" value="Genomic_DNA"/>
</dbReference>
<comment type="caution">
    <text evidence="2">The sequence shown here is derived from an EMBL/GenBank/DDBJ whole genome shotgun (WGS) entry which is preliminary data.</text>
</comment>
<feature type="transmembrane region" description="Helical" evidence="1">
    <location>
        <begin position="107"/>
        <end position="125"/>
    </location>
</feature>
<feature type="transmembrane region" description="Helical" evidence="1">
    <location>
        <begin position="145"/>
        <end position="164"/>
    </location>
</feature>
<protein>
    <submittedName>
        <fullName evidence="2">Uncharacterized protein</fullName>
    </submittedName>
</protein>
<evidence type="ECO:0000313" key="2">
    <source>
        <dbReference type="EMBL" id="GID48637.1"/>
    </source>
</evidence>
<organism evidence="2">
    <name type="scientific">Actinoplanes campanulatus</name>
    <dbReference type="NCBI Taxonomy" id="113559"/>
    <lineage>
        <taxon>Bacteria</taxon>
        <taxon>Bacillati</taxon>
        <taxon>Actinomycetota</taxon>
        <taxon>Actinomycetes</taxon>
        <taxon>Micromonosporales</taxon>
        <taxon>Micromonosporaceae</taxon>
        <taxon>Actinoplanes</taxon>
    </lineage>
</organism>
<proteinExistence type="predicted"/>
<evidence type="ECO:0000256" key="1">
    <source>
        <dbReference type="SAM" id="Phobius"/>
    </source>
</evidence>
<gene>
    <name evidence="2" type="ORF">Aca07nite_59120</name>
</gene>
<keyword evidence="1" id="KW-0472">Membrane</keyword>
<accession>A0ABQ3WQR4</accession>
<reference evidence="2" key="1">
    <citation type="submission" date="2021-01" db="EMBL/GenBank/DDBJ databases">
        <title>Whole genome shotgun sequence of Actinoplanes capillaceus NBRC 16408.</title>
        <authorList>
            <person name="Komaki H."/>
            <person name="Tamura T."/>
        </authorList>
    </citation>
    <scope>NUCLEOTIDE SEQUENCE [LARGE SCALE GENOMIC DNA]</scope>
    <source>
        <strain evidence="2">NBRC 16408</strain>
    </source>
</reference>
<name>A0ABQ3WQR4_9ACTN</name>
<sequence>MSPDPFVRISGGAALTGNTGTRSEYRWRDLLAPLGSEKVIRWLMFGVAFATLPLLLNFLLAITSSREMGLDRLLGQGELLLVSAGVAASGAGELSGEAIAALRRFQVFLSGCAYLLVCTASVWFASTATLRAGGQKVNESAVANGSLVLFLAAIITGMCCVGLSRMRQ</sequence>
<keyword evidence="1" id="KW-1133">Transmembrane helix</keyword>
<feature type="transmembrane region" description="Helical" evidence="1">
    <location>
        <begin position="39"/>
        <end position="62"/>
    </location>
</feature>